<dbReference type="EMBL" id="JAMZMK010011339">
    <property type="protein sequence ID" value="KAI7727663.1"/>
    <property type="molecule type" value="Genomic_DNA"/>
</dbReference>
<evidence type="ECO:0000313" key="1">
    <source>
        <dbReference type="EMBL" id="KAI7727663.1"/>
    </source>
</evidence>
<reference evidence="1" key="1">
    <citation type="submission" date="2022-06" db="EMBL/GenBank/DDBJ databases">
        <title>Uncovering the hologenomic basis of an extraordinary plant invasion.</title>
        <authorList>
            <person name="Bieker V.C."/>
            <person name="Martin M.D."/>
            <person name="Gilbert T."/>
            <person name="Hodgins K."/>
            <person name="Battlay P."/>
            <person name="Petersen B."/>
            <person name="Wilson J."/>
        </authorList>
    </citation>
    <scope>NUCLEOTIDE SEQUENCE</scope>
    <source>
        <strain evidence="1">AA19_3_7</strain>
        <tissue evidence="1">Leaf</tissue>
    </source>
</reference>
<accession>A0AAD5G503</accession>
<sequence>MNSSQFIGFLIPHPIHQPKSFFSGQSIGPFHHHRRIVVQ</sequence>
<evidence type="ECO:0000313" key="2">
    <source>
        <dbReference type="Proteomes" id="UP001206925"/>
    </source>
</evidence>
<dbReference type="Proteomes" id="UP001206925">
    <property type="component" value="Unassembled WGS sequence"/>
</dbReference>
<organism evidence="1 2">
    <name type="scientific">Ambrosia artemisiifolia</name>
    <name type="common">Common ragweed</name>
    <dbReference type="NCBI Taxonomy" id="4212"/>
    <lineage>
        <taxon>Eukaryota</taxon>
        <taxon>Viridiplantae</taxon>
        <taxon>Streptophyta</taxon>
        <taxon>Embryophyta</taxon>
        <taxon>Tracheophyta</taxon>
        <taxon>Spermatophyta</taxon>
        <taxon>Magnoliopsida</taxon>
        <taxon>eudicotyledons</taxon>
        <taxon>Gunneridae</taxon>
        <taxon>Pentapetalae</taxon>
        <taxon>asterids</taxon>
        <taxon>campanulids</taxon>
        <taxon>Asterales</taxon>
        <taxon>Asteraceae</taxon>
        <taxon>Asteroideae</taxon>
        <taxon>Heliantheae alliance</taxon>
        <taxon>Heliantheae</taxon>
        <taxon>Ambrosia</taxon>
    </lineage>
</organism>
<keyword evidence="2" id="KW-1185">Reference proteome</keyword>
<proteinExistence type="predicted"/>
<gene>
    <name evidence="1" type="ORF">M8C21_003454</name>
</gene>
<protein>
    <submittedName>
        <fullName evidence="1">Uncharacterized protein</fullName>
    </submittedName>
</protein>
<comment type="caution">
    <text evidence="1">The sequence shown here is derived from an EMBL/GenBank/DDBJ whole genome shotgun (WGS) entry which is preliminary data.</text>
</comment>
<dbReference type="AlphaFoldDB" id="A0AAD5G503"/>
<name>A0AAD5G503_AMBAR</name>